<evidence type="ECO:0000313" key="16">
    <source>
        <dbReference type="Proteomes" id="UP000272942"/>
    </source>
</evidence>
<keyword evidence="4" id="KW-0813">Transport</keyword>
<evidence type="ECO:0000256" key="2">
    <source>
        <dbReference type="ARBA" id="ARBA00007891"/>
    </source>
</evidence>
<evidence type="ECO:0000313" key="15">
    <source>
        <dbReference type="EMBL" id="VDP89855.1"/>
    </source>
</evidence>
<organism evidence="17">
    <name type="scientific">Echinostoma caproni</name>
    <dbReference type="NCBI Taxonomy" id="27848"/>
    <lineage>
        <taxon>Eukaryota</taxon>
        <taxon>Metazoa</taxon>
        <taxon>Spiralia</taxon>
        <taxon>Lophotrochozoa</taxon>
        <taxon>Platyhelminthes</taxon>
        <taxon>Trematoda</taxon>
        <taxon>Digenea</taxon>
        <taxon>Plagiorchiida</taxon>
        <taxon>Echinostomata</taxon>
        <taxon>Echinostomatoidea</taxon>
        <taxon>Echinostomatidae</taxon>
        <taxon>Echinostoma</taxon>
    </lineage>
</organism>
<evidence type="ECO:0000256" key="9">
    <source>
        <dbReference type="ARBA" id="ARBA00022989"/>
    </source>
</evidence>
<evidence type="ECO:0000256" key="13">
    <source>
        <dbReference type="SAM" id="MobiDB-lite"/>
    </source>
</evidence>
<evidence type="ECO:0000256" key="12">
    <source>
        <dbReference type="SAM" id="Coils"/>
    </source>
</evidence>
<keyword evidence="16" id="KW-1185">Reference proteome</keyword>
<evidence type="ECO:0000256" key="5">
    <source>
        <dbReference type="ARBA" id="ARBA00022692"/>
    </source>
</evidence>
<dbReference type="GO" id="GO:0015031">
    <property type="term" value="P:protein transport"/>
    <property type="evidence" value="ECO:0007669"/>
    <property type="project" value="UniProtKB-KW"/>
</dbReference>
<feature type="region of interest" description="Disordered" evidence="13">
    <location>
        <begin position="54"/>
        <end position="81"/>
    </location>
</feature>
<evidence type="ECO:0000256" key="6">
    <source>
        <dbReference type="ARBA" id="ARBA00022824"/>
    </source>
</evidence>
<keyword evidence="9 14" id="KW-1133">Transmembrane helix</keyword>
<reference evidence="15 16" key="2">
    <citation type="submission" date="2018-11" db="EMBL/GenBank/DDBJ databases">
        <authorList>
            <consortium name="Pathogen Informatics"/>
        </authorList>
    </citation>
    <scope>NUCLEOTIDE SEQUENCE [LARGE SCALE GENOMIC DNA]</scope>
    <source>
        <strain evidence="15 16">Egypt</strain>
    </source>
</reference>
<evidence type="ECO:0000256" key="14">
    <source>
        <dbReference type="SAM" id="Phobius"/>
    </source>
</evidence>
<dbReference type="OrthoDB" id="4506189at2759"/>
<sequence>MYLCIFVFPDVLIVVYNVLHPSVLNHSHSSDNPPCPIPLLPCLLSWTGLKSGIQDSSDSDELPVDKHESTEQKRSKQSHLLQQEELRREELASEMLGMARELKDRSEAMSSRLQSDRAVVEASVSQADRNKAELVKAMHQLSEELGSRCACFVWIAFLIAVIVFVMMVFFMKMFRKRTVVYTTTYRSDL</sequence>
<evidence type="ECO:0000256" key="3">
    <source>
        <dbReference type="ARBA" id="ARBA00015843"/>
    </source>
</evidence>
<evidence type="ECO:0000256" key="4">
    <source>
        <dbReference type="ARBA" id="ARBA00022448"/>
    </source>
</evidence>
<feature type="coiled-coil region" evidence="12">
    <location>
        <begin position="81"/>
        <end position="144"/>
    </location>
</feature>
<name>A0A183B048_9TREM</name>
<evidence type="ECO:0000256" key="1">
    <source>
        <dbReference type="ARBA" id="ARBA00004163"/>
    </source>
</evidence>
<dbReference type="WBParaSite" id="ECPE_0001261901-mRNA-1">
    <property type="protein sequence ID" value="ECPE_0001261901-mRNA-1"/>
    <property type="gene ID" value="ECPE_0001261901"/>
</dbReference>
<dbReference type="InterPro" id="IPR019150">
    <property type="entry name" value="Vesicle_transport_protein_Use1"/>
</dbReference>
<evidence type="ECO:0000313" key="17">
    <source>
        <dbReference type="WBParaSite" id="ECPE_0001261901-mRNA-1"/>
    </source>
</evidence>
<keyword evidence="7" id="KW-0931">ER-Golgi transport</keyword>
<dbReference type="CDD" id="cd15860">
    <property type="entry name" value="SNARE_USE1"/>
    <property type="match status" value="1"/>
</dbReference>
<dbReference type="AlphaFoldDB" id="A0A183B048"/>
<dbReference type="GO" id="GO:0031201">
    <property type="term" value="C:SNARE complex"/>
    <property type="evidence" value="ECO:0007669"/>
    <property type="project" value="TreeGrafter"/>
</dbReference>
<dbReference type="EMBL" id="UZAN01053177">
    <property type="protein sequence ID" value="VDP89855.1"/>
    <property type="molecule type" value="Genomic_DNA"/>
</dbReference>
<dbReference type="PANTHER" id="PTHR13050">
    <property type="entry name" value="USE1-LIKE PROTEIN"/>
    <property type="match status" value="1"/>
</dbReference>
<dbReference type="Pfam" id="PF09753">
    <property type="entry name" value="Use1"/>
    <property type="match status" value="1"/>
</dbReference>
<feature type="transmembrane region" description="Helical" evidence="14">
    <location>
        <begin position="152"/>
        <end position="171"/>
    </location>
</feature>
<evidence type="ECO:0000256" key="8">
    <source>
        <dbReference type="ARBA" id="ARBA00022927"/>
    </source>
</evidence>
<dbReference type="GO" id="GO:0005789">
    <property type="term" value="C:endoplasmic reticulum membrane"/>
    <property type="evidence" value="ECO:0007669"/>
    <property type="project" value="UniProtKB-SubCell"/>
</dbReference>
<keyword evidence="5 14" id="KW-0812">Transmembrane</keyword>
<dbReference type="PANTHER" id="PTHR13050:SF7">
    <property type="entry name" value="VESICLE TRANSPORT PROTEIN USE1"/>
    <property type="match status" value="1"/>
</dbReference>
<dbReference type="GO" id="GO:0005484">
    <property type="term" value="F:SNAP receptor activity"/>
    <property type="evidence" value="ECO:0007669"/>
    <property type="project" value="TreeGrafter"/>
</dbReference>
<dbReference type="Proteomes" id="UP000272942">
    <property type="component" value="Unassembled WGS sequence"/>
</dbReference>
<keyword evidence="10 14" id="KW-0472">Membrane</keyword>
<gene>
    <name evidence="15" type="ORF">ECPE_LOCUS12583</name>
</gene>
<protein>
    <recommendedName>
        <fullName evidence="3">Vesicle transport protein USE1</fullName>
    </recommendedName>
    <alternativeName>
        <fullName evidence="11">USE1-like protein</fullName>
    </alternativeName>
</protein>
<feature type="compositionally biased region" description="Basic and acidic residues" evidence="13">
    <location>
        <begin position="63"/>
        <end position="74"/>
    </location>
</feature>
<accession>A0A183B048</accession>
<keyword evidence="12" id="KW-0175">Coiled coil</keyword>
<keyword evidence="8" id="KW-0653">Protein transport</keyword>
<evidence type="ECO:0000256" key="10">
    <source>
        <dbReference type="ARBA" id="ARBA00023136"/>
    </source>
</evidence>
<reference evidence="17" key="1">
    <citation type="submission" date="2016-06" db="UniProtKB">
        <authorList>
            <consortium name="WormBaseParasite"/>
        </authorList>
    </citation>
    <scope>IDENTIFICATION</scope>
</reference>
<keyword evidence="6" id="KW-0256">Endoplasmic reticulum</keyword>
<comment type="subcellular location">
    <subcellularLocation>
        <location evidence="1">Endoplasmic reticulum membrane</location>
        <topology evidence="1">Single-pass type IV membrane protein</topology>
    </subcellularLocation>
</comment>
<evidence type="ECO:0000256" key="11">
    <source>
        <dbReference type="ARBA" id="ARBA00032711"/>
    </source>
</evidence>
<proteinExistence type="inferred from homology"/>
<dbReference type="GO" id="GO:0006890">
    <property type="term" value="P:retrograde vesicle-mediated transport, Golgi to endoplasmic reticulum"/>
    <property type="evidence" value="ECO:0007669"/>
    <property type="project" value="TreeGrafter"/>
</dbReference>
<comment type="similarity">
    <text evidence="2">Belongs to the USE1 family.</text>
</comment>
<evidence type="ECO:0000256" key="7">
    <source>
        <dbReference type="ARBA" id="ARBA00022892"/>
    </source>
</evidence>